<gene>
    <name evidence="7" type="ORF">MUK42_31618</name>
</gene>
<dbReference type="Proteomes" id="UP001055439">
    <property type="component" value="Chromosome 4"/>
</dbReference>
<dbReference type="PANTHER" id="PTHR11266">
    <property type="entry name" value="PEROXISOMAL MEMBRANE PROTEIN 2, PXMP2 MPV17"/>
    <property type="match status" value="1"/>
</dbReference>
<evidence type="ECO:0000313" key="7">
    <source>
        <dbReference type="EMBL" id="URD98714.1"/>
    </source>
</evidence>
<dbReference type="Pfam" id="PF04117">
    <property type="entry name" value="Mpv17_PMP22"/>
    <property type="match status" value="1"/>
</dbReference>
<feature type="transmembrane region" description="Helical" evidence="6">
    <location>
        <begin position="153"/>
        <end position="172"/>
    </location>
</feature>
<dbReference type="EMBL" id="CP097506">
    <property type="protein sequence ID" value="URD98714.1"/>
    <property type="molecule type" value="Genomic_DNA"/>
</dbReference>
<dbReference type="OrthoDB" id="430207at2759"/>
<evidence type="ECO:0000256" key="3">
    <source>
        <dbReference type="ARBA" id="ARBA00022692"/>
    </source>
</evidence>
<dbReference type="InterPro" id="IPR007248">
    <property type="entry name" value="Mpv17_PMP22"/>
</dbReference>
<proteinExistence type="inferred from homology"/>
<dbReference type="GO" id="GO:0016020">
    <property type="term" value="C:membrane"/>
    <property type="evidence" value="ECO:0007669"/>
    <property type="project" value="UniProtKB-SubCell"/>
</dbReference>
<keyword evidence="3 6" id="KW-0812">Transmembrane</keyword>
<evidence type="ECO:0000256" key="5">
    <source>
        <dbReference type="ARBA" id="ARBA00023136"/>
    </source>
</evidence>
<dbReference type="PANTHER" id="PTHR11266:SF80">
    <property type="entry name" value="PEROXISOMAL MEMBRANE PROTEIN 2"/>
    <property type="match status" value="1"/>
</dbReference>
<name>A0A9E7K064_9LILI</name>
<protein>
    <submittedName>
        <fullName evidence="7">Mpv17 PMP22 family protein</fullName>
    </submittedName>
</protein>
<comment type="similarity">
    <text evidence="2 6">Belongs to the peroxisomal membrane protein PXMP2/4 family.</text>
</comment>
<evidence type="ECO:0000256" key="1">
    <source>
        <dbReference type="ARBA" id="ARBA00004141"/>
    </source>
</evidence>
<sequence length="220" mass="24088">MAAILPRSPLAVRSLAPRPKPVARFRSLDRLSCHLGRKSLPGARFFCQSLIPFSPVRFGGTDRFSSGFGPKGLDSVRYQAASDGGSDGSVGGDGGYGGRGDGASYDGGGHENDDGNDRFFLSWYLMALDKHSVITKALISSLLTLIGDLICQLIFSPIFLGVFLSSVVALGGRPYQINHKLQQEWFSAVLANWQLWITFQFLNFQFVPQKFNVAPSLWYC</sequence>
<reference evidence="7" key="1">
    <citation type="submission" date="2022-05" db="EMBL/GenBank/DDBJ databases">
        <title>The Musa troglodytarum L. genome provides insights into the mechanism of non-climacteric behaviour and enrichment of carotenoids.</title>
        <authorList>
            <person name="Wang J."/>
        </authorList>
    </citation>
    <scope>NUCLEOTIDE SEQUENCE</scope>
    <source>
        <tissue evidence="7">Leaf</tissue>
    </source>
</reference>
<dbReference type="GO" id="GO:0005737">
    <property type="term" value="C:cytoplasm"/>
    <property type="evidence" value="ECO:0007669"/>
    <property type="project" value="TreeGrafter"/>
</dbReference>
<keyword evidence="4 6" id="KW-1133">Transmembrane helix</keyword>
<accession>A0A9E7K064</accession>
<evidence type="ECO:0000313" key="8">
    <source>
        <dbReference type="Proteomes" id="UP001055439"/>
    </source>
</evidence>
<evidence type="ECO:0000256" key="2">
    <source>
        <dbReference type="ARBA" id="ARBA00006824"/>
    </source>
</evidence>
<organism evidence="7 8">
    <name type="scientific">Musa troglodytarum</name>
    <name type="common">fe'i banana</name>
    <dbReference type="NCBI Taxonomy" id="320322"/>
    <lineage>
        <taxon>Eukaryota</taxon>
        <taxon>Viridiplantae</taxon>
        <taxon>Streptophyta</taxon>
        <taxon>Embryophyta</taxon>
        <taxon>Tracheophyta</taxon>
        <taxon>Spermatophyta</taxon>
        <taxon>Magnoliopsida</taxon>
        <taxon>Liliopsida</taxon>
        <taxon>Zingiberales</taxon>
        <taxon>Musaceae</taxon>
        <taxon>Musa</taxon>
    </lineage>
</organism>
<evidence type="ECO:0000256" key="4">
    <source>
        <dbReference type="ARBA" id="ARBA00022989"/>
    </source>
</evidence>
<comment type="caution">
    <text evidence="6">Lacks conserved residue(s) required for the propagation of feature annotation.</text>
</comment>
<keyword evidence="5 6" id="KW-0472">Membrane</keyword>
<keyword evidence="8" id="KW-1185">Reference proteome</keyword>
<comment type="subcellular location">
    <subcellularLocation>
        <location evidence="1">Membrane</location>
        <topology evidence="1">Multi-pass membrane protein</topology>
    </subcellularLocation>
</comment>
<evidence type="ECO:0000256" key="6">
    <source>
        <dbReference type="RuleBase" id="RU363053"/>
    </source>
</evidence>
<dbReference type="AlphaFoldDB" id="A0A9E7K064"/>